<protein>
    <recommendedName>
        <fullName evidence="4">ABC transporter permease</fullName>
    </recommendedName>
</protein>
<feature type="transmembrane region" description="Helical" evidence="1">
    <location>
        <begin position="186"/>
        <end position="212"/>
    </location>
</feature>
<evidence type="ECO:0000256" key="1">
    <source>
        <dbReference type="SAM" id="Phobius"/>
    </source>
</evidence>
<accession>A0ABR7FZ21</accession>
<keyword evidence="1" id="KW-0472">Membrane</keyword>
<feature type="transmembrane region" description="Helical" evidence="1">
    <location>
        <begin position="321"/>
        <end position="341"/>
    </location>
</feature>
<dbReference type="Proteomes" id="UP000628463">
    <property type="component" value="Unassembled WGS sequence"/>
</dbReference>
<reference evidence="2 3" key="1">
    <citation type="submission" date="2020-08" db="EMBL/GenBank/DDBJ databases">
        <title>Genome public.</title>
        <authorList>
            <person name="Liu C."/>
            <person name="Sun Q."/>
        </authorList>
    </citation>
    <scope>NUCLEOTIDE SEQUENCE [LARGE SCALE GENOMIC DNA]</scope>
    <source>
        <strain evidence="2 3">NSJ-43</strain>
    </source>
</reference>
<keyword evidence="1" id="KW-0812">Transmembrane</keyword>
<dbReference type="EMBL" id="JACOPD010000002">
    <property type="protein sequence ID" value="MBC5680043.1"/>
    <property type="molecule type" value="Genomic_DNA"/>
</dbReference>
<keyword evidence="1" id="KW-1133">Transmembrane helix</keyword>
<proteinExistence type="predicted"/>
<organism evidence="2 3">
    <name type="scientific">Lachnospira hominis</name>
    <name type="common">ex Liu et al. 2021</name>
    <dbReference type="NCBI Taxonomy" id="2763051"/>
    <lineage>
        <taxon>Bacteria</taxon>
        <taxon>Bacillati</taxon>
        <taxon>Bacillota</taxon>
        <taxon>Clostridia</taxon>
        <taxon>Lachnospirales</taxon>
        <taxon>Lachnospiraceae</taxon>
        <taxon>Lachnospira</taxon>
    </lineage>
</organism>
<comment type="caution">
    <text evidence="2">The sequence shown here is derived from an EMBL/GenBank/DDBJ whole genome shotgun (WGS) entry which is preliminary data.</text>
</comment>
<feature type="transmembrane region" description="Helical" evidence="1">
    <location>
        <begin position="252"/>
        <end position="270"/>
    </location>
</feature>
<evidence type="ECO:0000313" key="2">
    <source>
        <dbReference type="EMBL" id="MBC5680043.1"/>
    </source>
</evidence>
<feature type="transmembrane region" description="Helical" evidence="1">
    <location>
        <begin position="152"/>
        <end position="174"/>
    </location>
</feature>
<feature type="transmembrane region" description="Helical" evidence="1">
    <location>
        <begin position="290"/>
        <end position="309"/>
    </location>
</feature>
<evidence type="ECO:0008006" key="4">
    <source>
        <dbReference type="Google" id="ProtNLM"/>
    </source>
</evidence>
<evidence type="ECO:0000313" key="3">
    <source>
        <dbReference type="Proteomes" id="UP000628463"/>
    </source>
</evidence>
<feature type="transmembrane region" description="Helical" evidence="1">
    <location>
        <begin position="69"/>
        <end position="92"/>
    </location>
</feature>
<feature type="transmembrane region" description="Helical" evidence="1">
    <location>
        <begin position="21"/>
        <end position="43"/>
    </location>
</feature>
<dbReference type="RefSeq" id="WP_186836199.1">
    <property type="nucleotide sequence ID" value="NZ_JACOPD010000002.1"/>
</dbReference>
<sequence>MNNKKIFSVKMFWQSFLQLKVIGFISTILMVLITCVPICISAVNIKSNIEYAGVEKASRYVQLVDGNDFIPILILTFAIITPVLVLFAWNFLNKRNTSDFYHSLAYTRLNLYLTKIAAFVLWILIMYASIFLSAAILYNIFKTCYIVNYGSILSVFFSEFICCLLCAAAATLACSITGNIFSNICLTGLILFFPRFIILMVQVTVVSIVYFASSEHFVSILDNSYNMIVGQVFSVFTGSSLDGVINVAHSKIYTFVLALIYFVTGCLLFIRRKSETAGKPTLSWKLQFVIRTVIGFSISIIGVISFVGAVRNADIEKSQSILYVVITFIVAAVVVIVYELIASRKTHRVIKAIPSIITAYVLAAVFGVIVNIGIGSMINYQPDASKIKYIKINTGNGSYVYDKDYFSDVFSQVKIDDIDAINSIVNSMKDNMEIYNTSDEYSAIFQNGDYSPVTVYIKDGIWGRYRTVYVKEKDIQTIINGAVKNDEFCKKYKKLPQYEEAVISWSDNMSDEDSKKLYNTFLDEVSKMSFEDWYLTVNGRKRGVSLAYVDISFSLNGTKYTSEVLIGDKMPNTLQAYMNAVNKYVAENKKDSYESMCNYLDNIETEKNKDNYTCYISVYDVENNTQSRIWSENMDGNKIVPDLKENLKNISLEKKFDLTKPVIEIIFYGNRSGGSFSYFFQMDGYDSLDDFNNLGPIGL</sequence>
<keyword evidence="3" id="KW-1185">Reference proteome</keyword>
<name>A0ABR7FZ21_9FIRM</name>
<gene>
    <name evidence="2" type="ORF">H8S01_03575</name>
</gene>
<feature type="transmembrane region" description="Helical" evidence="1">
    <location>
        <begin position="353"/>
        <end position="378"/>
    </location>
</feature>
<feature type="transmembrane region" description="Helical" evidence="1">
    <location>
        <begin position="112"/>
        <end position="140"/>
    </location>
</feature>